<dbReference type="Gene3D" id="3.50.50.60">
    <property type="entry name" value="FAD/NAD(P)-binding domain"/>
    <property type="match status" value="1"/>
</dbReference>
<dbReference type="GO" id="GO:0071949">
    <property type="term" value="F:FAD binding"/>
    <property type="evidence" value="ECO:0007669"/>
    <property type="project" value="InterPro"/>
</dbReference>
<dbReference type="InterPro" id="IPR036188">
    <property type="entry name" value="FAD/NAD-bd_sf"/>
</dbReference>
<evidence type="ECO:0000256" key="3">
    <source>
        <dbReference type="ARBA" id="ARBA00023002"/>
    </source>
</evidence>
<proteinExistence type="predicted"/>
<dbReference type="InterPro" id="IPR051104">
    <property type="entry name" value="FAD_monoxygenase"/>
</dbReference>
<reference evidence="5 6" key="1">
    <citation type="submission" date="2017-02" db="EMBL/GenBank/DDBJ databases">
        <authorList>
            <person name="Peterson S.W."/>
        </authorList>
    </citation>
    <scope>NUCLEOTIDE SEQUENCE [LARGE SCALE GENOMIC DNA]</scope>
    <source>
        <strain evidence="5 6">SRS1_H2-8</strain>
    </source>
</reference>
<evidence type="ECO:0000256" key="1">
    <source>
        <dbReference type="ARBA" id="ARBA00022630"/>
    </source>
</evidence>
<evidence type="ECO:0000256" key="2">
    <source>
        <dbReference type="ARBA" id="ARBA00022827"/>
    </source>
</evidence>
<gene>
    <name evidence="5" type="ORF">SRS1_13139</name>
</gene>
<dbReference type="SUPFAM" id="SSF54373">
    <property type="entry name" value="FAD-linked reductases, C-terminal domain"/>
    <property type="match status" value="1"/>
</dbReference>
<sequence length="436" mass="47864">MASTAKPAKDFTVAIVGGGIGGLTLAIGLHDRGVPVRIFESASKFSEIGAGIAVAPSAQEVLKRLSLYDDFLKIADFPSRNLFFQWRLAESEEQTLLSETFCKKYGMASIHRAEWLDTFIKKVPTDICQFGKRLKSVHAPAPAQDGKVRIEFEDGTAHEADLVIGCDGIHSRVRGALDPATAGPSAVAGSDALVWSGTWAYRDLIPRERFVAALGADKGEFYADTAQMMLAKDSHVLIFPIQGGKTVNLVAFKTDRSRWPHRTPFPKGEPWIQETSQQALLDDFASYSSDLMKMLGCIDSPSKWALHQVVPSLTSYINGRVIVSGDAAHGGVPHQGAMAGQAIEDALFLSQLLAHPKVNNANLVKALEVYDKIRVPRANRVLETSLEAGDTYEFRGFGADDPQALGKHLVERFDHIWDYDLDKENEAMLEWIEQNL</sequence>
<evidence type="ECO:0000259" key="4">
    <source>
        <dbReference type="Pfam" id="PF01494"/>
    </source>
</evidence>
<feature type="domain" description="FAD-binding" evidence="4">
    <location>
        <begin position="11"/>
        <end position="384"/>
    </location>
</feature>
<dbReference type="EMBL" id="LT795057">
    <property type="protein sequence ID" value="SJX62292.1"/>
    <property type="molecule type" value="Genomic_DNA"/>
</dbReference>
<keyword evidence="2" id="KW-0274">FAD</keyword>
<organism evidence="5 6">
    <name type="scientific">Sporisorium reilianum f. sp. reilianum</name>
    <dbReference type="NCBI Taxonomy" id="72559"/>
    <lineage>
        <taxon>Eukaryota</taxon>
        <taxon>Fungi</taxon>
        <taxon>Dikarya</taxon>
        <taxon>Basidiomycota</taxon>
        <taxon>Ustilaginomycotina</taxon>
        <taxon>Ustilaginomycetes</taxon>
        <taxon>Ustilaginales</taxon>
        <taxon>Ustilaginaceae</taxon>
        <taxon>Sporisorium</taxon>
    </lineage>
</organism>
<name>A0A2N8UC50_9BASI</name>
<dbReference type="Proteomes" id="UP000239563">
    <property type="component" value="Chromosome IV"/>
</dbReference>
<dbReference type="PANTHER" id="PTHR46720:SF3">
    <property type="entry name" value="FAD-BINDING DOMAIN-CONTAINING PROTEIN-RELATED"/>
    <property type="match status" value="1"/>
</dbReference>
<dbReference type="GO" id="GO:0016491">
    <property type="term" value="F:oxidoreductase activity"/>
    <property type="evidence" value="ECO:0007669"/>
    <property type="project" value="UniProtKB-KW"/>
</dbReference>
<evidence type="ECO:0000313" key="6">
    <source>
        <dbReference type="Proteomes" id="UP000239563"/>
    </source>
</evidence>
<dbReference type="AlphaFoldDB" id="A0A2N8UC50"/>
<keyword evidence="1" id="KW-0285">Flavoprotein</keyword>
<dbReference type="Pfam" id="PF01494">
    <property type="entry name" value="FAD_binding_3"/>
    <property type="match status" value="1"/>
</dbReference>
<accession>A0A2N8UC50</accession>
<evidence type="ECO:0000313" key="5">
    <source>
        <dbReference type="EMBL" id="SJX62292.1"/>
    </source>
</evidence>
<protein>
    <submittedName>
        <fullName evidence="5">Probable Salicylate hydroxylase</fullName>
    </submittedName>
</protein>
<keyword evidence="3" id="KW-0560">Oxidoreductase</keyword>
<dbReference type="PRINTS" id="PR00420">
    <property type="entry name" value="RNGMNOXGNASE"/>
</dbReference>
<dbReference type="PANTHER" id="PTHR46720">
    <property type="entry name" value="HYDROXYLASE, PUTATIVE (AFU_ORTHOLOGUE AFUA_3G01460)-RELATED"/>
    <property type="match status" value="1"/>
</dbReference>
<dbReference type="GO" id="GO:0044550">
    <property type="term" value="P:secondary metabolite biosynthetic process"/>
    <property type="evidence" value="ECO:0007669"/>
    <property type="project" value="TreeGrafter"/>
</dbReference>
<dbReference type="SUPFAM" id="SSF51905">
    <property type="entry name" value="FAD/NAD(P)-binding domain"/>
    <property type="match status" value="1"/>
</dbReference>
<dbReference type="InterPro" id="IPR002938">
    <property type="entry name" value="FAD-bd"/>
</dbReference>